<feature type="domain" description="Carboxymuconolactone decarboxylase-like" evidence="1">
    <location>
        <begin position="44"/>
        <end position="121"/>
    </location>
</feature>
<dbReference type="EMBL" id="BPMK01000001">
    <property type="protein sequence ID" value="GIZ50022.1"/>
    <property type="molecule type" value="Genomic_DNA"/>
</dbReference>
<sequence>MTARITPIPSPYPQPAADLFTRITPPGSEPLKLFRTMARSPRVLERMFAGALLDPGPLPLRDRELMILRTCARCGAEYEWGVHAAFFSRRAGLSPDELAATCEETVGPAWNPRDALILRLADALHRHATAGEDLWQLLAKEFSDVQLLELLALAGYYHAISFIANASGVEAEEGAPRFPTGMRMAQ</sequence>
<proteinExistence type="predicted"/>
<dbReference type="Pfam" id="PF02627">
    <property type="entry name" value="CMD"/>
    <property type="match status" value="1"/>
</dbReference>
<reference evidence="2 3" key="1">
    <citation type="journal article" date="2022" name="Int. J. Syst. Evol. Microbiol.">
        <title>Noviherbaspirillum aridicola sp. nov., isolated from an arid soil in Pakistan.</title>
        <authorList>
            <person name="Khan I.U."/>
            <person name="Saqib M."/>
            <person name="Amin A."/>
            <person name="Hussain F."/>
            <person name="Li L."/>
            <person name="Liu Y.H."/>
            <person name="Fang B.Z."/>
            <person name="Ahmed I."/>
            <person name="Li W.J."/>
        </authorList>
    </citation>
    <scope>NUCLEOTIDE SEQUENCE [LARGE SCALE GENOMIC DNA]</scope>
    <source>
        <strain evidence="2 3">NCCP-691</strain>
    </source>
</reference>
<protein>
    <recommendedName>
        <fullName evidence="1">Carboxymuconolactone decarboxylase-like domain-containing protein</fullName>
    </recommendedName>
</protein>
<dbReference type="PANTHER" id="PTHR34846">
    <property type="entry name" value="4-CARBOXYMUCONOLACTONE DECARBOXYLASE FAMILY PROTEIN (AFU_ORTHOLOGUE AFUA_6G11590)"/>
    <property type="match status" value="1"/>
</dbReference>
<dbReference type="Gene3D" id="1.20.1290.10">
    <property type="entry name" value="AhpD-like"/>
    <property type="match status" value="1"/>
</dbReference>
<organism evidence="2 3">
    <name type="scientific">Noviherbaspirillum aridicola</name>
    <dbReference type="NCBI Taxonomy" id="2849687"/>
    <lineage>
        <taxon>Bacteria</taxon>
        <taxon>Pseudomonadati</taxon>
        <taxon>Pseudomonadota</taxon>
        <taxon>Betaproteobacteria</taxon>
        <taxon>Burkholderiales</taxon>
        <taxon>Oxalobacteraceae</taxon>
        <taxon>Noviherbaspirillum</taxon>
    </lineage>
</organism>
<dbReference type="SUPFAM" id="SSF69118">
    <property type="entry name" value="AhpD-like"/>
    <property type="match status" value="1"/>
</dbReference>
<dbReference type="InterPro" id="IPR003779">
    <property type="entry name" value="CMD-like"/>
</dbReference>
<dbReference type="Proteomes" id="UP000887222">
    <property type="component" value="Unassembled WGS sequence"/>
</dbReference>
<dbReference type="RefSeq" id="WP_220806214.1">
    <property type="nucleotide sequence ID" value="NZ_BPMK01000001.1"/>
</dbReference>
<evidence type="ECO:0000259" key="1">
    <source>
        <dbReference type="Pfam" id="PF02627"/>
    </source>
</evidence>
<evidence type="ECO:0000313" key="2">
    <source>
        <dbReference type="EMBL" id="GIZ50022.1"/>
    </source>
</evidence>
<keyword evidence="3" id="KW-1185">Reference proteome</keyword>
<accession>A0ABQ4PYP3</accession>
<evidence type="ECO:0000313" key="3">
    <source>
        <dbReference type="Proteomes" id="UP000887222"/>
    </source>
</evidence>
<gene>
    <name evidence="2" type="ORF">NCCP691_00360</name>
</gene>
<name>A0ABQ4PYP3_9BURK</name>
<comment type="caution">
    <text evidence="2">The sequence shown here is derived from an EMBL/GenBank/DDBJ whole genome shotgun (WGS) entry which is preliminary data.</text>
</comment>
<dbReference type="InterPro" id="IPR029032">
    <property type="entry name" value="AhpD-like"/>
</dbReference>
<dbReference type="PANTHER" id="PTHR34846:SF5">
    <property type="entry name" value="CARBOXYMUCONOLACTONE DECARBOXYLASE-LIKE DOMAIN-CONTAINING PROTEIN"/>
    <property type="match status" value="1"/>
</dbReference>